<dbReference type="Proteomes" id="UP001374579">
    <property type="component" value="Unassembled WGS sequence"/>
</dbReference>
<comment type="subcellular location">
    <subcellularLocation>
        <location evidence="1">Membrane</location>
        <topology evidence="1">Multi-pass membrane protein</topology>
    </subcellularLocation>
</comment>
<dbReference type="AlphaFoldDB" id="A0AAN9BAY1"/>
<feature type="transmembrane region" description="Helical" evidence="6">
    <location>
        <begin position="508"/>
        <end position="541"/>
    </location>
</feature>
<feature type="transmembrane region" description="Helical" evidence="6">
    <location>
        <begin position="577"/>
        <end position="594"/>
    </location>
</feature>
<feature type="transmembrane region" description="Helical" evidence="6">
    <location>
        <begin position="266"/>
        <end position="290"/>
    </location>
</feature>
<accession>A0AAN9BAY1</accession>
<name>A0AAN9BAY1_9CAEN</name>
<sequence>MADRPTSRPSSYIQTGGSRRNSLNRSRDSTPGSRRNSFTRQASRDSFGEFRPTLSRTSSRSSFRRLLAKTGQRTGSEDDDNDDRLTVDEMVVVERPILTEFDFEQGFERHEKAKRNPLTWAKKKANKCVCSCACFKGFLMQVFPFLRLLRGYSIKSDFPADIIAGLTVGIMHIPQGMAYGQLSTLPPVYGLYVSFFPVILYFFLGTSKHVSVGTFAVVSLMVGSAVDKGLEAKGIAPKMWNETAMVNGSVTYTVMNNDAEMLQAKLGLAMAVTFAVGCVQLLLGLLRLGFLTVYLSDPLVSGFTTGAACHVFTSQIKHIFGVEIGRYGGPFKLIKAYRDFFTNIPTSNSVTLIASIVCILLLVFVKEYINNNPKIKPRLIMPVPIELIVVVLGTVISYFVKLEEKYDVKIVGEVPVGIPPPSPQQFLYLKDVISDSIALGIVAFAISVSMAKILAQKHDYEIDSNQELVAYGVVNVTCSFFSSFVAAASLSRSLVQDNTGGKTQVAGLISSALLLVVLLVLGSYFKTLPNCILAAIIVVALKGMFKQFAELKRLWNISIIDFLVWLVSFLGTVLLDVDLGLLVGIIFALLTVIIRQQRPKTCLLGQIPGTDLYKDMGTVKAAEELEHIKIFRFESALFFANTEYFKTSIYKMTADPSVLKKLKRKAEKELMRVQVVPRKSTVAALQGLNVVNGETPIMPSDPDSVDPKRTDNNAPTANGGNTEPAADDTDVPPDTNLTGEEQEDFSIVLPTVTDVYFIIIDCTTMGYVDSVGVKVLQQVIMEMRNYSIQVFFASCKEAVREMFEKTSFYSTSDKQCLFLTVHDAVLYAQRILAIVEADEADGQSKGSLESIQEHSITGSTEHRIASGNGDVFPPANGNGSSSKP</sequence>
<keyword evidence="3 6" id="KW-1133">Transmembrane helix</keyword>
<feature type="compositionally biased region" description="Polar residues" evidence="5">
    <location>
        <begin position="7"/>
        <end position="17"/>
    </location>
</feature>
<dbReference type="PANTHER" id="PTHR11814">
    <property type="entry name" value="SULFATE TRANSPORTER"/>
    <property type="match status" value="1"/>
</dbReference>
<dbReference type="CDD" id="cd07042">
    <property type="entry name" value="STAS_SulP_like_sulfate_transporter"/>
    <property type="match status" value="1"/>
</dbReference>
<dbReference type="Pfam" id="PF01740">
    <property type="entry name" value="STAS"/>
    <property type="match status" value="1"/>
</dbReference>
<dbReference type="InterPro" id="IPR002645">
    <property type="entry name" value="STAS_dom"/>
</dbReference>
<evidence type="ECO:0000256" key="1">
    <source>
        <dbReference type="ARBA" id="ARBA00004141"/>
    </source>
</evidence>
<feature type="compositionally biased region" description="Polar residues" evidence="5">
    <location>
        <begin position="846"/>
        <end position="859"/>
    </location>
</feature>
<dbReference type="InterPro" id="IPR036513">
    <property type="entry name" value="STAS_dom_sf"/>
</dbReference>
<feature type="transmembrane region" description="Helical" evidence="6">
    <location>
        <begin position="350"/>
        <end position="369"/>
    </location>
</feature>
<feature type="region of interest" description="Disordered" evidence="5">
    <location>
        <begin position="693"/>
        <end position="739"/>
    </location>
</feature>
<evidence type="ECO:0000259" key="7">
    <source>
        <dbReference type="PROSITE" id="PS50801"/>
    </source>
</evidence>
<comment type="caution">
    <text evidence="8">The sequence shown here is derived from an EMBL/GenBank/DDBJ whole genome shotgun (WGS) entry which is preliminary data.</text>
</comment>
<evidence type="ECO:0000256" key="3">
    <source>
        <dbReference type="ARBA" id="ARBA00022989"/>
    </source>
</evidence>
<evidence type="ECO:0000256" key="6">
    <source>
        <dbReference type="SAM" id="Phobius"/>
    </source>
</evidence>
<dbReference type="EMBL" id="JBAMIC010000010">
    <property type="protein sequence ID" value="KAK7102660.1"/>
    <property type="molecule type" value="Genomic_DNA"/>
</dbReference>
<evidence type="ECO:0000256" key="2">
    <source>
        <dbReference type="ARBA" id="ARBA00022692"/>
    </source>
</evidence>
<feature type="transmembrane region" description="Helical" evidence="6">
    <location>
        <begin position="437"/>
        <end position="456"/>
    </location>
</feature>
<evidence type="ECO:0000256" key="4">
    <source>
        <dbReference type="ARBA" id="ARBA00023136"/>
    </source>
</evidence>
<proteinExistence type="predicted"/>
<gene>
    <name evidence="8" type="ORF">V1264_020849</name>
</gene>
<feature type="compositionally biased region" description="Polar residues" evidence="5">
    <location>
        <begin position="712"/>
        <end position="721"/>
    </location>
</feature>
<dbReference type="InterPro" id="IPR001902">
    <property type="entry name" value="SLC26A/SulP_fam"/>
</dbReference>
<dbReference type="PROSITE" id="PS50801">
    <property type="entry name" value="STAS"/>
    <property type="match status" value="1"/>
</dbReference>
<keyword evidence="9" id="KW-1185">Reference proteome</keyword>
<dbReference type="Gene3D" id="3.30.750.24">
    <property type="entry name" value="STAS domain"/>
    <property type="match status" value="1"/>
</dbReference>
<protein>
    <recommendedName>
        <fullName evidence="7">STAS domain-containing protein</fullName>
    </recommendedName>
</protein>
<feature type="compositionally biased region" description="Polar residues" evidence="5">
    <location>
        <begin position="30"/>
        <end position="41"/>
    </location>
</feature>
<dbReference type="NCBIfam" id="TIGR00815">
    <property type="entry name" value="sulP"/>
    <property type="match status" value="1"/>
</dbReference>
<evidence type="ECO:0000313" key="9">
    <source>
        <dbReference type="Proteomes" id="UP001374579"/>
    </source>
</evidence>
<dbReference type="GO" id="GO:0016020">
    <property type="term" value="C:membrane"/>
    <property type="evidence" value="ECO:0007669"/>
    <property type="project" value="UniProtKB-SubCell"/>
</dbReference>
<evidence type="ECO:0000256" key="5">
    <source>
        <dbReference type="SAM" id="MobiDB-lite"/>
    </source>
</evidence>
<feature type="region of interest" description="Disordered" evidence="5">
    <location>
        <begin position="846"/>
        <end position="884"/>
    </location>
</feature>
<evidence type="ECO:0000313" key="8">
    <source>
        <dbReference type="EMBL" id="KAK7102660.1"/>
    </source>
</evidence>
<feature type="domain" description="STAS" evidence="7">
    <location>
        <begin position="618"/>
        <end position="828"/>
    </location>
</feature>
<feature type="transmembrane region" description="Helical" evidence="6">
    <location>
        <begin position="381"/>
        <end position="400"/>
    </location>
</feature>
<dbReference type="SUPFAM" id="SSF52091">
    <property type="entry name" value="SpoIIaa-like"/>
    <property type="match status" value="1"/>
</dbReference>
<feature type="compositionally biased region" description="Low complexity" evidence="5">
    <location>
        <begin position="50"/>
        <end position="61"/>
    </location>
</feature>
<dbReference type="GO" id="GO:0055085">
    <property type="term" value="P:transmembrane transport"/>
    <property type="evidence" value="ECO:0007669"/>
    <property type="project" value="InterPro"/>
</dbReference>
<keyword evidence="2 6" id="KW-0812">Transmembrane</keyword>
<organism evidence="8 9">
    <name type="scientific">Littorina saxatilis</name>
    <dbReference type="NCBI Taxonomy" id="31220"/>
    <lineage>
        <taxon>Eukaryota</taxon>
        <taxon>Metazoa</taxon>
        <taxon>Spiralia</taxon>
        <taxon>Lophotrochozoa</taxon>
        <taxon>Mollusca</taxon>
        <taxon>Gastropoda</taxon>
        <taxon>Caenogastropoda</taxon>
        <taxon>Littorinimorpha</taxon>
        <taxon>Littorinoidea</taxon>
        <taxon>Littorinidae</taxon>
        <taxon>Littorina</taxon>
    </lineage>
</organism>
<feature type="transmembrane region" description="Helical" evidence="6">
    <location>
        <begin position="468"/>
        <end position="488"/>
    </location>
</feature>
<reference evidence="8 9" key="1">
    <citation type="submission" date="2024-02" db="EMBL/GenBank/DDBJ databases">
        <title>Chromosome-scale genome assembly of the rough periwinkle Littorina saxatilis.</title>
        <authorList>
            <person name="De Jode A."/>
            <person name="Faria R."/>
            <person name="Formenti G."/>
            <person name="Sims Y."/>
            <person name="Smith T.P."/>
            <person name="Tracey A."/>
            <person name="Wood J.M.D."/>
            <person name="Zagrodzka Z.B."/>
            <person name="Johannesson K."/>
            <person name="Butlin R.K."/>
            <person name="Leder E.H."/>
        </authorList>
    </citation>
    <scope>NUCLEOTIDE SEQUENCE [LARGE SCALE GENOMIC DNA]</scope>
    <source>
        <strain evidence="8">Snail1</strain>
        <tissue evidence="8">Muscle</tissue>
    </source>
</reference>
<keyword evidence="4 6" id="KW-0472">Membrane</keyword>
<dbReference type="Pfam" id="PF00916">
    <property type="entry name" value="Sulfate_transp"/>
    <property type="match status" value="1"/>
</dbReference>
<feature type="transmembrane region" description="Helical" evidence="6">
    <location>
        <begin position="553"/>
        <end position="571"/>
    </location>
</feature>
<feature type="transmembrane region" description="Helical" evidence="6">
    <location>
        <begin position="187"/>
        <end position="204"/>
    </location>
</feature>
<feature type="region of interest" description="Disordered" evidence="5">
    <location>
        <begin position="1"/>
        <end position="62"/>
    </location>
</feature>
<dbReference type="InterPro" id="IPR011547">
    <property type="entry name" value="SLC26A/SulP_dom"/>
</dbReference>